<evidence type="ECO:0000313" key="1">
    <source>
        <dbReference type="EMBL" id="KFM60487.1"/>
    </source>
</evidence>
<gene>
    <name evidence="1" type="ORF">X975_24075</name>
</gene>
<reference evidence="1 2" key="1">
    <citation type="submission" date="2013-11" db="EMBL/GenBank/DDBJ databases">
        <title>Genome sequencing of Stegodyphus mimosarum.</title>
        <authorList>
            <person name="Bechsgaard J."/>
        </authorList>
    </citation>
    <scope>NUCLEOTIDE SEQUENCE [LARGE SCALE GENOMIC DNA]</scope>
</reference>
<dbReference type="Proteomes" id="UP000054359">
    <property type="component" value="Unassembled WGS sequence"/>
</dbReference>
<dbReference type="AlphaFoldDB" id="A0A087T5U8"/>
<organism evidence="1 2">
    <name type="scientific">Stegodyphus mimosarum</name>
    <name type="common">African social velvet spider</name>
    <dbReference type="NCBI Taxonomy" id="407821"/>
    <lineage>
        <taxon>Eukaryota</taxon>
        <taxon>Metazoa</taxon>
        <taxon>Ecdysozoa</taxon>
        <taxon>Arthropoda</taxon>
        <taxon>Chelicerata</taxon>
        <taxon>Arachnida</taxon>
        <taxon>Araneae</taxon>
        <taxon>Araneomorphae</taxon>
        <taxon>Entelegynae</taxon>
        <taxon>Eresoidea</taxon>
        <taxon>Eresidae</taxon>
        <taxon>Stegodyphus</taxon>
    </lineage>
</organism>
<feature type="non-terminal residue" evidence="1">
    <location>
        <position position="73"/>
    </location>
</feature>
<name>A0A087T5U8_STEMI</name>
<accession>A0A087T5U8</accession>
<dbReference type="EMBL" id="KK113573">
    <property type="protein sequence ID" value="KFM60487.1"/>
    <property type="molecule type" value="Genomic_DNA"/>
</dbReference>
<protein>
    <submittedName>
        <fullName evidence="1">Uncharacterized protein</fullName>
    </submittedName>
</protein>
<evidence type="ECO:0000313" key="2">
    <source>
        <dbReference type="Proteomes" id="UP000054359"/>
    </source>
</evidence>
<keyword evidence="2" id="KW-1185">Reference proteome</keyword>
<sequence>MLSKLLSSTNSSSLITTLNARTFPSLHLLKNDFSSLPACIPVWCDIPSIPFKQNKSYTTSPLIVSDNCCQRLN</sequence>
<proteinExistence type="predicted"/>